<dbReference type="SUPFAM" id="SSF89623">
    <property type="entry name" value="Ribose/Galactose isomerase RpiB/AlsB"/>
    <property type="match status" value="1"/>
</dbReference>
<dbReference type="GO" id="GO:0009052">
    <property type="term" value="P:pentose-phosphate shunt, non-oxidative branch"/>
    <property type="evidence" value="ECO:0007669"/>
    <property type="project" value="TreeGrafter"/>
</dbReference>
<dbReference type="Proteomes" id="UP000724148">
    <property type="component" value="Unassembled WGS sequence"/>
</dbReference>
<evidence type="ECO:0000256" key="1">
    <source>
        <dbReference type="ARBA" id="ARBA00008754"/>
    </source>
</evidence>
<comment type="caution">
    <text evidence="3">The sequence shown here is derived from an EMBL/GenBank/DDBJ whole genome shotgun (WGS) entry which is preliminary data.</text>
</comment>
<name>A0A931WPI5_9BACT</name>
<dbReference type="PANTHER" id="PTHR30345:SF0">
    <property type="entry name" value="DNA DAMAGE-REPAIR_TOLERATION PROTEIN DRT102"/>
    <property type="match status" value="1"/>
</dbReference>
<proteinExistence type="inferred from homology"/>
<dbReference type="Gene3D" id="3.40.1400.10">
    <property type="entry name" value="Sugar-phosphate isomerase, RpiB/LacA/LacB"/>
    <property type="match status" value="1"/>
</dbReference>
<dbReference type="NCBIfam" id="TIGR00689">
    <property type="entry name" value="rpiB_lacA_lacB"/>
    <property type="match status" value="1"/>
</dbReference>
<reference evidence="3" key="1">
    <citation type="submission" date="2020-07" db="EMBL/GenBank/DDBJ databases">
        <title>Huge and variable diversity of episymbiotic CPR bacteria and DPANN archaea in groundwater ecosystems.</title>
        <authorList>
            <person name="He C.Y."/>
            <person name="Keren R."/>
            <person name="Whittaker M."/>
            <person name="Farag I.F."/>
            <person name="Doudna J."/>
            <person name="Cate J.H.D."/>
            <person name="Banfield J.F."/>
        </authorList>
    </citation>
    <scope>NUCLEOTIDE SEQUENCE</scope>
    <source>
        <strain evidence="3">NC_groundwater_193_Ag_S-0.1um_51_7</strain>
    </source>
</reference>
<evidence type="ECO:0000256" key="2">
    <source>
        <dbReference type="PIRSR" id="PIRSR005384-1"/>
    </source>
</evidence>
<gene>
    <name evidence="3" type="ORF">HYT40_02590</name>
</gene>
<protein>
    <submittedName>
        <fullName evidence="3">RpiB/LacA/LacB family sugar-phosphate isomerase</fullName>
    </submittedName>
</protein>
<accession>A0A931WPI5</accession>
<dbReference type="AlphaFoldDB" id="A0A931WPI5"/>
<sequence length="151" mass="16707">MIYLGADHRGFALKESLKAWLLEIGYDVKDVGAAELDVADDYPDFAVAAVEALAKDMDHGKAIIVCGSGHGMDMIANKYKGVRAALCFNISVAKQSREHENANVLVLAADWIKEHDALEIVKVWLATEYGGAERNNRRLGKMKEVEEKNFQ</sequence>
<keyword evidence="3" id="KW-0413">Isomerase</keyword>
<dbReference type="GO" id="GO:0004751">
    <property type="term" value="F:ribose-5-phosphate isomerase activity"/>
    <property type="evidence" value="ECO:0007669"/>
    <property type="project" value="TreeGrafter"/>
</dbReference>
<feature type="active site" description="Proton acceptor" evidence="2">
    <location>
        <position position="66"/>
    </location>
</feature>
<comment type="similarity">
    <text evidence="1">Belongs to the LacAB/RpiB family.</text>
</comment>
<organism evidence="3 4">
    <name type="scientific">Candidatus Sungiibacteriota bacterium</name>
    <dbReference type="NCBI Taxonomy" id="2750080"/>
    <lineage>
        <taxon>Bacteria</taxon>
        <taxon>Candidatus Sungiibacteriota</taxon>
    </lineage>
</organism>
<dbReference type="GO" id="GO:0019316">
    <property type="term" value="P:D-allose catabolic process"/>
    <property type="evidence" value="ECO:0007669"/>
    <property type="project" value="TreeGrafter"/>
</dbReference>
<dbReference type="InterPro" id="IPR003500">
    <property type="entry name" value="RpiB_LacA_LacB"/>
</dbReference>
<dbReference type="Pfam" id="PF02502">
    <property type="entry name" value="LacAB_rpiB"/>
    <property type="match status" value="1"/>
</dbReference>
<dbReference type="NCBIfam" id="NF004051">
    <property type="entry name" value="PRK05571.1"/>
    <property type="match status" value="1"/>
</dbReference>
<evidence type="ECO:0000313" key="4">
    <source>
        <dbReference type="Proteomes" id="UP000724148"/>
    </source>
</evidence>
<dbReference type="PIRSF" id="PIRSF005384">
    <property type="entry name" value="RpiB_LacA_B"/>
    <property type="match status" value="1"/>
</dbReference>
<dbReference type="InterPro" id="IPR036569">
    <property type="entry name" value="RpiB_LacA_LacB_sf"/>
</dbReference>
<evidence type="ECO:0000313" key="3">
    <source>
        <dbReference type="EMBL" id="MBI2097015.1"/>
    </source>
</evidence>
<dbReference type="PANTHER" id="PTHR30345">
    <property type="entry name" value="RIBOSE-5-PHOSPHATE ISOMERASE B"/>
    <property type="match status" value="1"/>
</dbReference>
<feature type="active site" description="Proton donor" evidence="2">
    <location>
        <position position="99"/>
    </location>
</feature>
<dbReference type="EMBL" id="JACOZA010000072">
    <property type="protein sequence ID" value="MBI2097015.1"/>
    <property type="molecule type" value="Genomic_DNA"/>
</dbReference>